<name>A0A6M1T4W9_9BACT</name>
<dbReference type="EMBL" id="JAALLT010000003">
    <property type="protein sequence ID" value="NGP77035.1"/>
    <property type="molecule type" value="Genomic_DNA"/>
</dbReference>
<feature type="signal peptide" evidence="1">
    <location>
        <begin position="1"/>
        <end position="22"/>
    </location>
</feature>
<evidence type="ECO:0000313" key="3">
    <source>
        <dbReference type="Proteomes" id="UP000473278"/>
    </source>
</evidence>
<keyword evidence="1" id="KW-0732">Signal</keyword>
<sequence length="176" mass="20401">MRYLSFTLLFLLLLFLSLPANAQNSIEDLEPEQYFDFWVGEWELSWTDKQGNQGKGINVIEKILDGEVIQEHFESTGGSQKGYKGTSISVYNPQRESWHQAWADNQGGYIDLLGSVDGNKRIFQTGPRPGPQGNTIISRMVFYDITENTFTWDWESSTNEGDTWMLNWRIEYKRVK</sequence>
<evidence type="ECO:0000256" key="1">
    <source>
        <dbReference type="SAM" id="SignalP"/>
    </source>
</evidence>
<organism evidence="2 3">
    <name type="scientific">Halalkalibaculum roseum</name>
    <dbReference type="NCBI Taxonomy" id="2709311"/>
    <lineage>
        <taxon>Bacteria</taxon>
        <taxon>Pseudomonadati</taxon>
        <taxon>Balneolota</taxon>
        <taxon>Balneolia</taxon>
        <taxon>Balneolales</taxon>
        <taxon>Balneolaceae</taxon>
        <taxon>Halalkalibaculum</taxon>
    </lineage>
</organism>
<accession>A0A6M1T4W9</accession>
<feature type="chain" id="PRO_5027082635" evidence="1">
    <location>
        <begin position="23"/>
        <end position="176"/>
    </location>
</feature>
<keyword evidence="3" id="KW-1185">Reference proteome</keyword>
<proteinExistence type="predicted"/>
<dbReference type="AlphaFoldDB" id="A0A6M1T4W9"/>
<evidence type="ECO:0000313" key="2">
    <source>
        <dbReference type="EMBL" id="NGP77035.1"/>
    </source>
</evidence>
<reference evidence="2 3" key="1">
    <citation type="submission" date="2020-02" db="EMBL/GenBank/DDBJ databases">
        <title>Balneolaceae bacterium YR4-1, complete genome.</title>
        <authorList>
            <person name="Li Y."/>
            <person name="Wu S."/>
        </authorList>
    </citation>
    <scope>NUCLEOTIDE SEQUENCE [LARGE SCALE GENOMIC DNA]</scope>
    <source>
        <strain evidence="2 3">YR4-1</strain>
    </source>
</reference>
<dbReference type="Proteomes" id="UP000473278">
    <property type="component" value="Unassembled WGS sequence"/>
</dbReference>
<protein>
    <submittedName>
        <fullName evidence="2">DUF1579 family protein</fullName>
    </submittedName>
</protein>
<gene>
    <name evidence="2" type="ORF">G3570_10355</name>
</gene>
<comment type="caution">
    <text evidence="2">The sequence shown here is derived from an EMBL/GenBank/DDBJ whole genome shotgun (WGS) entry which is preliminary data.</text>
</comment>
<dbReference type="RefSeq" id="WP_165142012.1">
    <property type="nucleotide sequence ID" value="NZ_JAALLT010000003.1"/>
</dbReference>